<dbReference type="GO" id="GO:0005730">
    <property type="term" value="C:nucleolus"/>
    <property type="evidence" value="ECO:0007669"/>
    <property type="project" value="TreeGrafter"/>
</dbReference>
<gene>
    <name evidence="4" type="primary">LOC113790052</name>
</gene>
<feature type="region of interest" description="Disordered" evidence="1">
    <location>
        <begin position="1"/>
        <end position="52"/>
    </location>
</feature>
<dbReference type="OMA" id="EWEHRPD"/>
<dbReference type="SUPFAM" id="SSF52954">
    <property type="entry name" value="Class II aaRS ABD-related"/>
    <property type="match status" value="1"/>
</dbReference>
<dbReference type="AlphaFoldDB" id="A0A6P6XPT7"/>
<dbReference type="GO" id="GO:0000460">
    <property type="term" value="P:maturation of 5.8S rRNA"/>
    <property type="evidence" value="ECO:0007669"/>
    <property type="project" value="TreeGrafter"/>
</dbReference>
<dbReference type="GO" id="GO:0030687">
    <property type="term" value="C:preribosome, large subunit precursor"/>
    <property type="evidence" value="ECO:0007669"/>
    <property type="project" value="TreeGrafter"/>
</dbReference>
<evidence type="ECO:0000313" key="4">
    <source>
        <dbReference type="RefSeq" id="XP_027195467.1"/>
    </source>
</evidence>
<dbReference type="InterPro" id="IPR007109">
    <property type="entry name" value="Brix"/>
</dbReference>
<evidence type="ECO:0000256" key="1">
    <source>
        <dbReference type="SAM" id="MobiDB-lite"/>
    </source>
</evidence>
<dbReference type="InParanoid" id="A0A6P6XPT7"/>
<dbReference type="SMART" id="SM00879">
    <property type="entry name" value="Brix"/>
    <property type="match status" value="1"/>
</dbReference>
<evidence type="ECO:0000313" key="3">
    <source>
        <dbReference type="Proteomes" id="UP000515146"/>
    </source>
</evidence>
<sequence length="372" mass="44191">MDQNKDFYGDLKDDDYHSFDDYIDDDQVDNGADEYEGEEETTTTTTVPEEPPKERFVSNLEKLSKFKRLHREEVRKIRGKEKRLRRKRKKELGLPKQIPRTIENTRTPNDDQVDADDEEIQLDESLDEMSAYFSKQIPPKVLITSSHNSHRRTIRFCRELRDTIIGSELRWRKKCPLKKLVKCANERGYTDILVVNEDWSKPSKYMSFRTIIVLNLPHKLTNFVNISSDALLHIHLPNGPTAYYRLSSIRYCKELKKRAAYNNSHPEIIVNNMTTRLGHTIGRMLASLFHFQPQFRGRKVITFHNQRDYIFFRHHLYEFKQNGQRVAISELGPRFTMKLQSLQLGTFDSKFGEYEWKLQRHEQGVNRRKFFL</sequence>
<evidence type="ECO:0000259" key="2">
    <source>
        <dbReference type="PROSITE" id="PS50833"/>
    </source>
</evidence>
<accession>A0A6P6XPT7</accession>
<dbReference type="Proteomes" id="UP000515146">
    <property type="component" value="Unplaced"/>
</dbReference>
<dbReference type="OrthoDB" id="264354at2759"/>
<dbReference type="FunCoup" id="A0A6P6XPT7">
    <property type="interactions" value="1019"/>
</dbReference>
<reference evidence="4" key="1">
    <citation type="submission" date="2025-08" db="UniProtKB">
        <authorList>
            <consortium name="RefSeq"/>
        </authorList>
    </citation>
    <scope>IDENTIFICATION</scope>
    <source>
        <strain evidence="4">Airmid</strain>
    </source>
</reference>
<feature type="domain" description="Brix" evidence="2">
    <location>
        <begin position="139"/>
        <end position="348"/>
    </location>
</feature>
<organism evidence="3 4">
    <name type="scientific">Dermatophagoides pteronyssinus</name>
    <name type="common">European house dust mite</name>
    <dbReference type="NCBI Taxonomy" id="6956"/>
    <lineage>
        <taxon>Eukaryota</taxon>
        <taxon>Metazoa</taxon>
        <taxon>Ecdysozoa</taxon>
        <taxon>Arthropoda</taxon>
        <taxon>Chelicerata</taxon>
        <taxon>Arachnida</taxon>
        <taxon>Acari</taxon>
        <taxon>Acariformes</taxon>
        <taxon>Sarcoptiformes</taxon>
        <taxon>Astigmata</taxon>
        <taxon>Psoroptidia</taxon>
        <taxon>Analgoidea</taxon>
        <taxon>Pyroglyphidae</taxon>
        <taxon>Dermatophagoidinae</taxon>
        <taxon>Dermatophagoides</taxon>
    </lineage>
</organism>
<dbReference type="Gene3D" id="3.40.50.10480">
    <property type="entry name" value="Probable brix-domain ribosomal biogenesis protein"/>
    <property type="match status" value="1"/>
</dbReference>
<proteinExistence type="predicted"/>
<dbReference type="RefSeq" id="XP_027195467.1">
    <property type="nucleotide sequence ID" value="XM_027339666.1"/>
</dbReference>
<dbReference type="KEGG" id="dpte:113790052"/>
<dbReference type="Pfam" id="PF04427">
    <property type="entry name" value="Brix"/>
    <property type="match status" value="1"/>
</dbReference>
<dbReference type="PANTHER" id="PTHR22734:SF3">
    <property type="entry name" value="RIBOSOME PRODUCTION FACTOR 1"/>
    <property type="match status" value="1"/>
</dbReference>
<dbReference type="InterPro" id="IPR044281">
    <property type="entry name" value="IMP4/RPF1"/>
</dbReference>
<feature type="compositionally biased region" description="Basic and acidic residues" evidence="1">
    <location>
        <begin position="1"/>
        <end position="20"/>
    </location>
</feature>
<dbReference type="PANTHER" id="PTHR22734">
    <property type="entry name" value="U3 SMALL NUCLEOLAR RIBONUCLEOPROTEIN PROTEIN IMP4"/>
    <property type="match status" value="1"/>
</dbReference>
<dbReference type="GO" id="GO:0000470">
    <property type="term" value="P:maturation of LSU-rRNA"/>
    <property type="evidence" value="ECO:0007669"/>
    <property type="project" value="TreeGrafter"/>
</dbReference>
<name>A0A6P6XPT7_DERPT</name>
<feature type="compositionally biased region" description="Acidic residues" evidence="1">
    <location>
        <begin position="21"/>
        <end position="41"/>
    </location>
</feature>
<protein>
    <submittedName>
        <fullName evidence="4">Ribosome production factor 1-like isoform X1</fullName>
    </submittedName>
</protein>
<dbReference type="GO" id="GO:0042134">
    <property type="term" value="F:rRNA primary transcript binding"/>
    <property type="evidence" value="ECO:0007669"/>
    <property type="project" value="InterPro"/>
</dbReference>
<dbReference type="PROSITE" id="PS50833">
    <property type="entry name" value="BRIX"/>
    <property type="match status" value="1"/>
</dbReference>
<keyword evidence="3" id="KW-1185">Reference proteome</keyword>